<keyword evidence="1" id="KW-1133">Transmembrane helix</keyword>
<name>A0A850GX19_9SPHN</name>
<evidence type="ECO:0000259" key="2">
    <source>
        <dbReference type="Pfam" id="PF07811"/>
    </source>
</evidence>
<feature type="transmembrane region" description="Helical" evidence="1">
    <location>
        <begin position="20"/>
        <end position="40"/>
    </location>
</feature>
<evidence type="ECO:0000256" key="1">
    <source>
        <dbReference type="SAM" id="Phobius"/>
    </source>
</evidence>
<comment type="caution">
    <text evidence="3">The sequence shown here is derived from an EMBL/GenBank/DDBJ whole genome shotgun (WGS) entry which is preliminary data.</text>
</comment>
<gene>
    <name evidence="3" type="ORF">HUV48_03710</name>
</gene>
<dbReference type="EMBL" id="JABWGV010000001">
    <property type="protein sequence ID" value="NVD44124.1"/>
    <property type="molecule type" value="Genomic_DNA"/>
</dbReference>
<evidence type="ECO:0000313" key="3">
    <source>
        <dbReference type="EMBL" id="NVD44124.1"/>
    </source>
</evidence>
<organism evidence="3 4">
    <name type="scientific">Qipengyuania atrilutea</name>
    <dbReference type="NCBI Taxonomy" id="2744473"/>
    <lineage>
        <taxon>Bacteria</taxon>
        <taxon>Pseudomonadati</taxon>
        <taxon>Pseudomonadota</taxon>
        <taxon>Alphaproteobacteria</taxon>
        <taxon>Sphingomonadales</taxon>
        <taxon>Erythrobacteraceae</taxon>
        <taxon>Qipengyuania</taxon>
    </lineage>
</organism>
<keyword evidence="4" id="KW-1185">Reference proteome</keyword>
<dbReference type="InterPro" id="IPR012495">
    <property type="entry name" value="TadE-like_dom"/>
</dbReference>
<dbReference type="Proteomes" id="UP000561438">
    <property type="component" value="Unassembled WGS sequence"/>
</dbReference>
<sequence>MTKLSILALARRLRRDERGIGLVELAFAAPLLMLLGLGMVDVSRIAATKIDMEQAAQRVTDFALARRPMNDNASYLVKEAQVITGITDAELAANPELIQAEIFLECSGTRQADFHATCDVTQSPARFVRVSISTDVDTGFDWRAFANMFGAFGTERITTVDGDSLVRFQ</sequence>
<accession>A0A850GX19</accession>
<reference evidence="3 4" key="1">
    <citation type="submission" date="2020-06" db="EMBL/GenBank/DDBJ databases">
        <title>Altererythrobacter sp. HHU K3-1.</title>
        <authorList>
            <person name="Zhang D."/>
            <person name="Xue H."/>
        </authorList>
    </citation>
    <scope>NUCLEOTIDE SEQUENCE [LARGE SCALE GENOMIC DNA]</scope>
    <source>
        <strain evidence="3 4">HHU K3-1</strain>
    </source>
</reference>
<protein>
    <submittedName>
        <fullName evidence="3">Pilus assembly protein</fullName>
    </submittedName>
</protein>
<dbReference type="Pfam" id="PF07811">
    <property type="entry name" value="TadE"/>
    <property type="match status" value="1"/>
</dbReference>
<dbReference type="RefSeq" id="WP_176266396.1">
    <property type="nucleotide sequence ID" value="NZ_JABWGV010000001.1"/>
</dbReference>
<feature type="domain" description="TadE-like" evidence="2">
    <location>
        <begin position="19"/>
        <end position="58"/>
    </location>
</feature>
<evidence type="ECO:0000313" key="4">
    <source>
        <dbReference type="Proteomes" id="UP000561438"/>
    </source>
</evidence>
<dbReference type="AlphaFoldDB" id="A0A850GX19"/>
<proteinExistence type="predicted"/>
<keyword evidence="1" id="KW-0472">Membrane</keyword>
<keyword evidence="1" id="KW-0812">Transmembrane</keyword>